<accession>A0A1B1A0E5</accession>
<dbReference type="GO" id="GO:0006772">
    <property type="term" value="P:thiamine metabolic process"/>
    <property type="evidence" value="ECO:0007669"/>
    <property type="project" value="UniProtKB-UniRule"/>
</dbReference>
<dbReference type="SUPFAM" id="SSF63999">
    <property type="entry name" value="Thiamin pyrophosphokinase, catalytic domain"/>
    <property type="match status" value="1"/>
</dbReference>
<dbReference type="EC" id="2.7.6.2" evidence="5"/>
<dbReference type="GO" id="GO:0016301">
    <property type="term" value="F:kinase activity"/>
    <property type="evidence" value="ECO:0007669"/>
    <property type="project" value="UniProtKB-KW"/>
</dbReference>
<reference evidence="7 8" key="1">
    <citation type="journal article" date="2016" name="ISME J.">
        <title>Global occurrence and heterogeneity of the Roseobacter-clade species Ruegeria mobilis.</title>
        <authorList>
            <person name="Sonnenschein E."/>
            <person name="Gram L."/>
        </authorList>
    </citation>
    <scope>NUCLEOTIDE SEQUENCE [LARGE SCALE GENOMIC DNA]</scope>
    <source>
        <strain evidence="7 8">F1926</strain>
    </source>
</reference>
<evidence type="ECO:0000256" key="5">
    <source>
        <dbReference type="NCBIfam" id="TIGR01378"/>
    </source>
</evidence>
<dbReference type="GO" id="GO:0030975">
    <property type="term" value="F:thiamine binding"/>
    <property type="evidence" value="ECO:0007669"/>
    <property type="project" value="InterPro"/>
</dbReference>
<dbReference type="PANTHER" id="PTHR41299:SF1">
    <property type="entry name" value="THIAMINE PYROPHOSPHOKINASE"/>
    <property type="match status" value="1"/>
</dbReference>
<keyword evidence="4" id="KW-0067">ATP-binding</keyword>
<dbReference type="EMBL" id="CP015230">
    <property type="protein sequence ID" value="ANP39968.1"/>
    <property type="molecule type" value="Genomic_DNA"/>
</dbReference>
<feature type="domain" description="Thiamin pyrophosphokinase thiamin-binding" evidence="6">
    <location>
        <begin position="130"/>
        <end position="202"/>
    </location>
</feature>
<dbReference type="Gene3D" id="3.40.50.10240">
    <property type="entry name" value="Thiamin pyrophosphokinase, catalytic domain"/>
    <property type="match status" value="1"/>
</dbReference>
<dbReference type="STRING" id="1265309.K529_004240"/>
<evidence type="ECO:0000256" key="1">
    <source>
        <dbReference type="ARBA" id="ARBA00022679"/>
    </source>
</evidence>
<dbReference type="InterPro" id="IPR007371">
    <property type="entry name" value="TPK_catalytic"/>
</dbReference>
<dbReference type="Pfam" id="PF04265">
    <property type="entry name" value="TPK_B1_binding"/>
    <property type="match status" value="1"/>
</dbReference>
<dbReference type="GO" id="GO:0009229">
    <property type="term" value="P:thiamine diphosphate biosynthetic process"/>
    <property type="evidence" value="ECO:0007669"/>
    <property type="project" value="InterPro"/>
</dbReference>
<dbReference type="InterPro" id="IPR053149">
    <property type="entry name" value="TPK"/>
</dbReference>
<dbReference type="GO" id="GO:0004788">
    <property type="term" value="F:thiamine diphosphokinase activity"/>
    <property type="evidence" value="ECO:0007669"/>
    <property type="project" value="UniProtKB-UniRule"/>
</dbReference>
<name>A0A1B1A0E5_9RHOB</name>
<evidence type="ECO:0000256" key="4">
    <source>
        <dbReference type="ARBA" id="ARBA00022840"/>
    </source>
</evidence>
<evidence type="ECO:0000313" key="8">
    <source>
        <dbReference type="Proteomes" id="UP000013243"/>
    </source>
</evidence>
<gene>
    <name evidence="7" type="ORF">K529_004240</name>
</gene>
<keyword evidence="3 7" id="KW-0418">Kinase</keyword>
<dbReference type="SUPFAM" id="SSF63862">
    <property type="entry name" value="Thiamin pyrophosphokinase, substrate-binding domain"/>
    <property type="match status" value="1"/>
</dbReference>
<evidence type="ECO:0000313" key="7">
    <source>
        <dbReference type="EMBL" id="ANP39968.1"/>
    </source>
</evidence>
<dbReference type="AlphaFoldDB" id="A0A1B1A0E5"/>
<dbReference type="Proteomes" id="UP000013243">
    <property type="component" value="Chromosome"/>
</dbReference>
<dbReference type="GO" id="GO:0005524">
    <property type="term" value="F:ATP binding"/>
    <property type="evidence" value="ECO:0007669"/>
    <property type="project" value="UniProtKB-KW"/>
</dbReference>
<dbReference type="InterPro" id="IPR036371">
    <property type="entry name" value="TPK_B1-bd_sf"/>
</dbReference>
<keyword evidence="1" id="KW-0808">Transferase</keyword>
<dbReference type="NCBIfam" id="TIGR01378">
    <property type="entry name" value="thi_PPkinase"/>
    <property type="match status" value="1"/>
</dbReference>
<dbReference type="Pfam" id="PF04263">
    <property type="entry name" value="TPK_catalytic"/>
    <property type="match status" value="1"/>
</dbReference>
<dbReference type="OrthoDB" id="7057856at2"/>
<keyword evidence="2" id="KW-0547">Nucleotide-binding</keyword>
<organism evidence="7 8">
    <name type="scientific">Tritonibacter mobilis F1926</name>
    <dbReference type="NCBI Taxonomy" id="1265309"/>
    <lineage>
        <taxon>Bacteria</taxon>
        <taxon>Pseudomonadati</taxon>
        <taxon>Pseudomonadota</taxon>
        <taxon>Alphaproteobacteria</taxon>
        <taxon>Rhodobacterales</taxon>
        <taxon>Paracoccaceae</taxon>
        <taxon>Tritonibacter</taxon>
    </lineage>
</organism>
<protein>
    <recommendedName>
        <fullName evidence="5">Thiamine diphosphokinase</fullName>
        <ecNumber evidence="5">2.7.6.2</ecNumber>
    </recommendedName>
</protein>
<evidence type="ECO:0000256" key="3">
    <source>
        <dbReference type="ARBA" id="ARBA00022777"/>
    </source>
</evidence>
<dbReference type="CDD" id="cd07995">
    <property type="entry name" value="TPK"/>
    <property type="match status" value="1"/>
</dbReference>
<proteinExistence type="predicted"/>
<dbReference type="KEGG" id="rmb:K529_004240"/>
<dbReference type="RefSeq" id="WP_005659528.1">
    <property type="nucleotide sequence ID" value="NZ_CP015230.1"/>
</dbReference>
<dbReference type="InterPro" id="IPR007373">
    <property type="entry name" value="Thiamin_PyroPKinase_B1-bd"/>
</dbReference>
<evidence type="ECO:0000256" key="2">
    <source>
        <dbReference type="ARBA" id="ARBA00022741"/>
    </source>
</evidence>
<dbReference type="InterPro" id="IPR036759">
    <property type="entry name" value="TPK_catalytic_sf"/>
</dbReference>
<dbReference type="SMART" id="SM00983">
    <property type="entry name" value="TPK_B1_binding"/>
    <property type="match status" value="1"/>
</dbReference>
<dbReference type="PANTHER" id="PTHR41299">
    <property type="entry name" value="THIAMINE PYROPHOSPHOKINASE"/>
    <property type="match status" value="1"/>
</dbReference>
<sequence length="223" mass="23210">MTEVIVQETAPVTLIGGGDVTRSDLAEALAHAPGLVAIDSGADQALALGHRPRAVIGDFDSVSDATRAALSDSILHLVEEQETTDFDKALRSVNAPLVLAVGVLGARLDHQLAALNVLVQPHAASCILIGAHELVVHLTTPLEVELNAGDVVSLFPLGPVTGRSEGLEWPIEGLNLSPMSRIGTSNRATGPIRIEVDGPGLLAMLPRHCLSGLIQAMRAGRSC</sequence>
<dbReference type="GeneID" id="28249014"/>
<evidence type="ECO:0000259" key="6">
    <source>
        <dbReference type="SMART" id="SM00983"/>
    </source>
</evidence>
<dbReference type="InterPro" id="IPR006282">
    <property type="entry name" value="Thi_PPkinase"/>
</dbReference>